<feature type="compositionally biased region" description="Acidic residues" evidence="1">
    <location>
        <begin position="123"/>
        <end position="132"/>
    </location>
</feature>
<feature type="region of interest" description="Disordered" evidence="1">
    <location>
        <begin position="101"/>
        <end position="132"/>
    </location>
</feature>
<accession>A0ABP7RV83</accession>
<dbReference type="EMBL" id="BAABBP010000032">
    <property type="protein sequence ID" value="GAA4002721.1"/>
    <property type="molecule type" value="Genomic_DNA"/>
</dbReference>
<protein>
    <submittedName>
        <fullName evidence="2">Uncharacterized protein</fullName>
    </submittedName>
</protein>
<keyword evidence="3" id="KW-1185">Reference proteome</keyword>
<comment type="caution">
    <text evidence="2">The sequence shown here is derived from an EMBL/GenBank/DDBJ whole genome shotgun (WGS) entry which is preliminary data.</text>
</comment>
<proteinExistence type="predicted"/>
<evidence type="ECO:0000256" key="1">
    <source>
        <dbReference type="SAM" id="MobiDB-lite"/>
    </source>
</evidence>
<evidence type="ECO:0000313" key="3">
    <source>
        <dbReference type="Proteomes" id="UP001501627"/>
    </source>
</evidence>
<sequence length="132" mass="14298">MPMPAPIPSSRPLPRSALRICLAGAALLVLAGCDLKDIPGLGPDPRLLQKQAEAKAVGGACRHALRGLEDCYTLNPAANKADVFAGWKDMDLYMRENKIEGTPSVLTQLAPEPAKPRRRSRDSEDDEQLPRS</sequence>
<name>A0ABP7RV83_9BURK</name>
<evidence type="ECO:0000313" key="2">
    <source>
        <dbReference type="EMBL" id="GAA4002721.1"/>
    </source>
</evidence>
<reference evidence="3" key="1">
    <citation type="journal article" date="2019" name="Int. J. Syst. Evol. Microbiol.">
        <title>The Global Catalogue of Microorganisms (GCM) 10K type strain sequencing project: providing services to taxonomists for standard genome sequencing and annotation.</title>
        <authorList>
            <consortium name="The Broad Institute Genomics Platform"/>
            <consortium name="The Broad Institute Genome Sequencing Center for Infectious Disease"/>
            <person name="Wu L."/>
            <person name="Ma J."/>
        </authorList>
    </citation>
    <scope>NUCLEOTIDE SEQUENCE [LARGE SCALE GENOMIC DNA]</scope>
    <source>
        <strain evidence="3">JCM 17561</strain>
    </source>
</reference>
<dbReference type="Proteomes" id="UP001501627">
    <property type="component" value="Unassembled WGS sequence"/>
</dbReference>
<gene>
    <name evidence="2" type="ORF">GCM10022279_28280</name>
</gene>
<organism evidence="2 3">
    <name type="scientific">Comamonas faecalis</name>
    <dbReference type="NCBI Taxonomy" id="1387849"/>
    <lineage>
        <taxon>Bacteria</taxon>
        <taxon>Pseudomonadati</taxon>
        <taxon>Pseudomonadota</taxon>
        <taxon>Betaproteobacteria</taxon>
        <taxon>Burkholderiales</taxon>
        <taxon>Comamonadaceae</taxon>
        <taxon>Comamonas</taxon>
    </lineage>
</organism>